<gene>
    <name evidence="3" type="ORF">BSL78_14197</name>
</gene>
<dbReference type="GO" id="GO:0007095">
    <property type="term" value="P:mitotic G2 DNA damage checkpoint signaling"/>
    <property type="evidence" value="ECO:0007669"/>
    <property type="project" value="TreeGrafter"/>
</dbReference>
<feature type="region of interest" description="Disordered" evidence="1">
    <location>
        <begin position="291"/>
        <end position="326"/>
    </location>
</feature>
<organism evidence="3 4">
    <name type="scientific">Stichopus japonicus</name>
    <name type="common">Sea cucumber</name>
    <dbReference type="NCBI Taxonomy" id="307972"/>
    <lineage>
        <taxon>Eukaryota</taxon>
        <taxon>Metazoa</taxon>
        <taxon>Echinodermata</taxon>
        <taxon>Eleutherozoa</taxon>
        <taxon>Echinozoa</taxon>
        <taxon>Holothuroidea</taxon>
        <taxon>Aspidochirotacea</taxon>
        <taxon>Aspidochirotida</taxon>
        <taxon>Stichopodidae</taxon>
        <taxon>Apostichopus</taxon>
    </lineage>
</organism>
<dbReference type="STRING" id="307972.A0A2G8KLW0"/>
<dbReference type="GO" id="GO:0005634">
    <property type="term" value="C:nucleus"/>
    <property type="evidence" value="ECO:0007669"/>
    <property type="project" value="InterPro"/>
</dbReference>
<reference evidence="3 4" key="1">
    <citation type="journal article" date="2017" name="PLoS Biol.">
        <title>The sea cucumber genome provides insights into morphological evolution and visceral regeneration.</title>
        <authorList>
            <person name="Zhang X."/>
            <person name="Sun L."/>
            <person name="Yuan J."/>
            <person name="Sun Y."/>
            <person name="Gao Y."/>
            <person name="Zhang L."/>
            <person name="Li S."/>
            <person name="Dai H."/>
            <person name="Hamel J.F."/>
            <person name="Liu C."/>
            <person name="Yu Y."/>
            <person name="Liu S."/>
            <person name="Lin W."/>
            <person name="Guo K."/>
            <person name="Jin S."/>
            <person name="Xu P."/>
            <person name="Storey K.B."/>
            <person name="Huan P."/>
            <person name="Zhang T."/>
            <person name="Zhou Y."/>
            <person name="Zhang J."/>
            <person name="Lin C."/>
            <person name="Li X."/>
            <person name="Xing L."/>
            <person name="Huo D."/>
            <person name="Sun M."/>
            <person name="Wang L."/>
            <person name="Mercier A."/>
            <person name="Li F."/>
            <person name="Yang H."/>
            <person name="Xiang J."/>
        </authorList>
    </citation>
    <scope>NUCLEOTIDE SEQUENCE [LARGE SCALE GENOMIC DNA]</scope>
    <source>
        <strain evidence="3">Shaxun</strain>
        <tissue evidence="3">Muscle</tissue>
    </source>
</reference>
<dbReference type="PANTHER" id="PTHR21556:SF2">
    <property type="entry name" value="TRESLIN"/>
    <property type="match status" value="1"/>
</dbReference>
<proteinExistence type="predicted"/>
<dbReference type="GO" id="GO:0010212">
    <property type="term" value="P:response to ionizing radiation"/>
    <property type="evidence" value="ECO:0007669"/>
    <property type="project" value="InterPro"/>
</dbReference>
<feature type="compositionally biased region" description="Polar residues" evidence="1">
    <location>
        <begin position="298"/>
        <end position="317"/>
    </location>
</feature>
<dbReference type="InterPro" id="IPR026153">
    <property type="entry name" value="Treslin"/>
</dbReference>
<feature type="compositionally biased region" description="Basic and acidic residues" evidence="1">
    <location>
        <begin position="107"/>
        <end position="120"/>
    </location>
</feature>
<dbReference type="PANTHER" id="PTHR21556">
    <property type="entry name" value="TRESLIN"/>
    <property type="match status" value="1"/>
</dbReference>
<dbReference type="OrthoDB" id="5812172at2759"/>
<comment type="caution">
    <text evidence="3">The sequence shown here is derived from an EMBL/GenBank/DDBJ whole genome shotgun (WGS) entry which is preliminary data.</text>
</comment>
<evidence type="ECO:0000313" key="3">
    <source>
        <dbReference type="EMBL" id="PIK48928.1"/>
    </source>
</evidence>
<feature type="region of interest" description="Disordered" evidence="1">
    <location>
        <begin position="100"/>
        <end position="133"/>
    </location>
</feature>
<dbReference type="Proteomes" id="UP000230750">
    <property type="component" value="Unassembled WGS sequence"/>
</dbReference>
<dbReference type="InterPro" id="IPR053920">
    <property type="entry name" value="Treslin_STD"/>
</dbReference>
<dbReference type="Pfam" id="PF21855">
    <property type="entry name" value="Treslin_STD"/>
    <property type="match status" value="1"/>
</dbReference>
<keyword evidence="4" id="KW-1185">Reference proteome</keyword>
<name>A0A2G8KLW0_STIJA</name>
<feature type="region of interest" description="Disordered" evidence="1">
    <location>
        <begin position="485"/>
        <end position="506"/>
    </location>
</feature>
<evidence type="ECO:0000313" key="4">
    <source>
        <dbReference type="Proteomes" id="UP000230750"/>
    </source>
</evidence>
<dbReference type="AlphaFoldDB" id="A0A2G8KLW0"/>
<evidence type="ECO:0000259" key="2">
    <source>
        <dbReference type="Pfam" id="PF21855"/>
    </source>
</evidence>
<feature type="compositionally biased region" description="Basic residues" evidence="1">
    <location>
        <begin position="492"/>
        <end position="506"/>
    </location>
</feature>
<dbReference type="EMBL" id="MRZV01000492">
    <property type="protein sequence ID" value="PIK48928.1"/>
    <property type="molecule type" value="Genomic_DNA"/>
</dbReference>
<dbReference type="GO" id="GO:0030174">
    <property type="term" value="P:regulation of DNA-templated DNA replication initiation"/>
    <property type="evidence" value="ECO:0007669"/>
    <property type="project" value="TreeGrafter"/>
</dbReference>
<accession>A0A2G8KLW0</accession>
<dbReference type="GO" id="GO:0006260">
    <property type="term" value="P:DNA replication"/>
    <property type="evidence" value="ECO:0007669"/>
    <property type="project" value="InterPro"/>
</dbReference>
<evidence type="ECO:0000256" key="1">
    <source>
        <dbReference type="SAM" id="MobiDB-lite"/>
    </source>
</evidence>
<dbReference type="GO" id="GO:0003682">
    <property type="term" value="F:chromatin binding"/>
    <property type="evidence" value="ECO:0007669"/>
    <property type="project" value="TreeGrafter"/>
</dbReference>
<protein>
    <recommendedName>
        <fullName evidence="2">Treslin STD domain-containing protein</fullName>
    </recommendedName>
</protein>
<feature type="domain" description="Treslin STD" evidence="2">
    <location>
        <begin position="187"/>
        <end position="293"/>
    </location>
</feature>
<sequence length="625" mass="70824">MDPRDHVHVIMSQIQFSSLATTDETSKECLLDLNFHKETNSLKSFTVSCLEPWYRDVPDRGVTAKFLERLVSLPENLLLDESINLSSALSQLKQLYKSGQNISSSQETEKKRTDKNDKSNKLGRQAAKRKSKPIMKKLQARTLSIYEKSIQRAEKELPVEPRKPKTILKKGSTAIFMPDKEFSSVADLQTYVQESYDRAITNSTSFLACAQQIVFMTVHFMKEQEKDRVGDVSTNSAEAFLRANIYNTNVDLVKKYQDAQLHNCQESRVREAKLQSLLRFEMEVASPTEVKVSKRSEVTGQRSSHVEVTQPGLNSSADEQESELPEELQQSVDEISQLLCSIPLLADHEQLSSLLEDVIFPSYSDTIPYLVKAVYEELGHPVPKQLRSPASSKPSVRAPSSYKAVRSWGSHDPVLSVSTRSRSLSRHPSLADIGHKRMINVQPRRTKTKILSNKKEDTDKEARRAKRNLFSDGGKLPRRESVAVMEGISQPRRQRSKKTPARRRRGVERAAKVLKTRTVRETPGKRQVSQAVLLNVNRARKLEARMAGENLSPMVEVIEESPVKKVVSTAPRSFPRLQTRRLSFYSQNKLKDARRLSARITGSNSAEMPDITKTVEGKKSPRFFF</sequence>
<dbReference type="GO" id="GO:0033314">
    <property type="term" value="P:mitotic DNA replication checkpoint signaling"/>
    <property type="evidence" value="ECO:0007669"/>
    <property type="project" value="InterPro"/>
</dbReference>